<evidence type="ECO:0000256" key="7">
    <source>
        <dbReference type="ARBA" id="ARBA00023136"/>
    </source>
</evidence>
<dbReference type="eggNOG" id="COG1575">
    <property type="taxonomic scope" value="Bacteria"/>
</dbReference>
<evidence type="ECO:0000256" key="6">
    <source>
        <dbReference type="ARBA" id="ARBA00022989"/>
    </source>
</evidence>
<dbReference type="GO" id="GO:0042371">
    <property type="term" value="P:vitamin K biosynthetic process"/>
    <property type="evidence" value="ECO:0007669"/>
    <property type="project" value="TreeGrafter"/>
</dbReference>
<feature type="transmembrane region" description="Helical" evidence="8">
    <location>
        <begin position="43"/>
        <end position="62"/>
    </location>
</feature>
<feature type="transmembrane region" description="Helical" evidence="8">
    <location>
        <begin position="146"/>
        <end position="166"/>
    </location>
</feature>
<comment type="subcellular location">
    <subcellularLocation>
        <location evidence="1">Membrane</location>
        <topology evidence="1">Multi-pass membrane protein</topology>
    </subcellularLocation>
</comment>
<keyword evidence="6 8" id="KW-1133">Transmembrane helix</keyword>
<dbReference type="PIRSF" id="PIRSF005355">
    <property type="entry name" value="UBIAD1"/>
    <property type="match status" value="1"/>
</dbReference>
<evidence type="ECO:0000256" key="2">
    <source>
        <dbReference type="ARBA" id="ARBA00004863"/>
    </source>
</evidence>
<feature type="transmembrane region" description="Helical" evidence="8">
    <location>
        <begin position="290"/>
        <end position="313"/>
    </location>
</feature>
<name>A0A1B8RQ36_9CLOT</name>
<dbReference type="InterPro" id="IPR044878">
    <property type="entry name" value="UbiA_sf"/>
</dbReference>
<feature type="transmembrane region" description="Helical" evidence="8">
    <location>
        <begin position="242"/>
        <end position="270"/>
    </location>
</feature>
<proteinExistence type="predicted"/>
<keyword evidence="4 9" id="KW-0808">Transferase</keyword>
<evidence type="ECO:0000313" key="9">
    <source>
        <dbReference type="EMBL" id="OBY10918.1"/>
    </source>
</evidence>
<gene>
    <name evidence="9" type="ORF">CP373A1_10520</name>
</gene>
<keyword evidence="5 8" id="KW-0812">Transmembrane</keyword>
<evidence type="ECO:0000256" key="5">
    <source>
        <dbReference type="ARBA" id="ARBA00022692"/>
    </source>
</evidence>
<accession>A0A1B8RQ36</accession>
<dbReference type="Gene3D" id="1.10.357.140">
    <property type="entry name" value="UbiA prenyltransferase"/>
    <property type="match status" value="1"/>
</dbReference>
<dbReference type="GO" id="GO:0004659">
    <property type="term" value="F:prenyltransferase activity"/>
    <property type="evidence" value="ECO:0007669"/>
    <property type="project" value="InterPro"/>
</dbReference>
<dbReference type="InterPro" id="IPR026046">
    <property type="entry name" value="UBIAD1"/>
</dbReference>
<dbReference type="Pfam" id="PF01040">
    <property type="entry name" value="UbiA"/>
    <property type="match status" value="1"/>
</dbReference>
<keyword evidence="7 8" id="KW-0472">Membrane</keyword>
<reference evidence="9 10" key="1">
    <citation type="submission" date="2016-06" db="EMBL/GenBank/DDBJ databases">
        <authorList>
            <person name="Kjaerup R.B."/>
            <person name="Dalgaard T.S."/>
            <person name="Juul-Madsen H.R."/>
        </authorList>
    </citation>
    <scope>NUCLEOTIDE SEQUENCE [LARGE SCALE GENOMIC DNA]</scope>
    <source>
        <strain evidence="9 10">373-A1</strain>
    </source>
</reference>
<keyword evidence="3" id="KW-0474">Menaquinone biosynthesis</keyword>
<comment type="pathway">
    <text evidence="2">Quinol/quinone metabolism; menaquinone biosynthesis.</text>
</comment>
<dbReference type="InterPro" id="IPR000537">
    <property type="entry name" value="UbiA_prenyltransferase"/>
</dbReference>
<protein>
    <submittedName>
        <fullName evidence="9">1,4-dihydroxy-2-naphthoate polyprenyltransferase</fullName>
    </submittedName>
</protein>
<evidence type="ECO:0000256" key="1">
    <source>
        <dbReference type="ARBA" id="ARBA00004141"/>
    </source>
</evidence>
<dbReference type="OrthoDB" id="9767568at2"/>
<keyword evidence="10" id="KW-1185">Reference proteome</keyword>
<sequence>MGIKSFFRLVEIQTKVASVIPYILGTVFALYKFDNFNVKQAVLFFLSMIVFDMTTTAINNYVDYMKAIKKEGFGYEEHNAITKYRLKPKRVLGIIITMLIISAALGIMLFLNTDIAILIIGVVCFGIGIFYSFGPIPISRTPFGEIFSGLTMGFFITFLAIYIHIFDQGVLNINISNWSVSVLIDIKMIMSIFIITIPAITGISNIMLANNICDIDDDFVNRRFTLPIYIGKEKALKLFRALYYIGFIGIVVGIVLGILPIVSILVLVAIKPVNVNIKRFFELQTKKDTFVLAVKNFVITNVIYIATIIIGCLI</sequence>
<dbReference type="GO" id="GO:0016020">
    <property type="term" value="C:membrane"/>
    <property type="evidence" value="ECO:0007669"/>
    <property type="project" value="UniProtKB-SubCell"/>
</dbReference>
<dbReference type="GO" id="GO:0009234">
    <property type="term" value="P:menaquinone biosynthetic process"/>
    <property type="evidence" value="ECO:0007669"/>
    <property type="project" value="UniProtKB-UniPathway"/>
</dbReference>
<evidence type="ECO:0000256" key="8">
    <source>
        <dbReference type="SAM" id="Phobius"/>
    </source>
</evidence>
<dbReference type="PANTHER" id="PTHR13929">
    <property type="entry name" value="1,4-DIHYDROXY-2-NAPHTHOATE OCTAPRENYLTRANSFERASE"/>
    <property type="match status" value="1"/>
</dbReference>
<dbReference type="NCBIfam" id="NF004752">
    <property type="entry name" value="PRK06080.1-4"/>
    <property type="match status" value="1"/>
</dbReference>
<feature type="transmembrane region" description="Helical" evidence="8">
    <location>
        <begin position="12"/>
        <end position="31"/>
    </location>
</feature>
<feature type="transmembrane region" description="Helical" evidence="8">
    <location>
        <begin position="178"/>
        <end position="200"/>
    </location>
</feature>
<feature type="transmembrane region" description="Helical" evidence="8">
    <location>
        <begin position="115"/>
        <end position="134"/>
    </location>
</feature>
<organism evidence="9 10">
    <name type="scientific">Clostridium paraputrificum</name>
    <dbReference type="NCBI Taxonomy" id="29363"/>
    <lineage>
        <taxon>Bacteria</taxon>
        <taxon>Bacillati</taxon>
        <taxon>Bacillota</taxon>
        <taxon>Clostridia</taxon>
        <taxon>Eubacteriales</taxon>
        <taxon>Clostridiaceae</taxon>
        <taxon>Clostridium</taxon>
    </lineage>
</organism>
<dbReference type="Proteomes" id="UP000092714">
    <property type="component" value="Unassembled WGS sequence"/>
</dbReference>
<dbReference type="PANTHER" id="PTHR13929:SF0">
    <property type="entry name" value="UBIA PRENYLTRANSFERASE DOMAIN-CONTAINING PROTEIN 1"/>
    <property type="match status" value="1"/>
</dbReference>
<evidence type="ECO:0000313" key="10">
    <source>
        <dbReference type="Proteomes" id="UP000092714"/>
    </source>
</evidence>
<evidence type="ECO:0000256" key="3">
    <source>
        <dbReference type="ARBA" id="ARBA00022428"/>
    </source>
</evidence>
<evidence type="ECO:0000256" key="4">
    <source>
        <dbReference type="ARBA" id="ARBA00022679"/>
    </source>
</evidence>
<feature type="transmembrane region" description="Helical" evidence="8">
    <location>
        <begin position="91"/>
        <end position="109"/>
    </location>
</feature>
<comment type="caution">
    <text evidence="9">The sequence shown here is derived from an EMBL/GenBank/DDBJ whole genome shotgun (WGS) entry which is preliminary data.</text>
</comment>
<dbReference type="RefSeq" id="WP_027097006.1">
    <property type="nucleotide sequence ID" value="NZ_JADNCG010000001.1"/>
</dbReference>
<dbReference type="AlphaFoldDB" id="A0A1B8RQ36"/>
<dbReference type="UniPathway" id="UPA00079"/>
<dbReference type="CDD" id="cd13962">
    <property type="entry name" value="PT_UbiA_UBIAD1"/>
    <property type="match status" value="1"/>
</dbReference>
<dbReference type="EMBL" id="MAPZ01000019">
    <property type="protein sequence ID" value="OBY10918.1"/>
    <property type="molecule type" value="Genomic_DNA"/>
</dbReference>